<evidence type="ECO:0000313" key="6">
    <source>
        <dbReference type="Proteomes" id="UP000538196"/>
    </source>
</evidence>
<dbReference type="PANTHER" id="PTHR30146">
    <property type="entry name" value="LACI-RELATED TRANSCRIPTIONAL REPRESSOR"/>
    <property type="match status" value="1"/>
</dbReference>
<dbReference type="GO" id="GO:0003700">
    <property type="term" value="F:DNA-binding transcription factor activity"/>
    <property type="evidence" value="ECO:0007669"/>
    <property type="project" value="TreeGrafter"/>
</dbReference>
<gene>
    <name evidence="5" type="ORF">FHX33_003669</name>
</gene>
<reference evidence="5 6" key="1">
    <citation type="submission" date="2020-08" db="EMBL/GenBank/DDBJ databases">
        <title>Sequencing the genomes of 1000 actinobacteria strains.</title>
        <authorList>
            <person name="Klenk H.-P."/>
        </authorList>
    </citation>
    <scope>NUCLEOTIDE SEQUENCE [LARGE SCALE GENOMIC DNA]</scope>
    <source>
        <strain evidence="5 6">DSM 20146</strain>
    </source>
</reference>
<dbReference type="PROSITE" id="PS50932">
    <property type="entry name" value="HTH_LACI_2"/>
    <property type="match status" value="1"/>
</dbReference>
<proteinExistence type="predicted"/>
<dbReference type="CDD" id="cd01574">
    <property type="entry name" value="PBP1_LacI"/>
    <property type="match status" value="1"/>
</dbReference>
<dbReference type="EMBL" id="JACHVP010000004">
    <property type="protein sequence ID" value="MBB2968893.1"/>
    <property type="molecule type" value="Genomic_DNA"/>
</dbReference>
<sequence>MTETNGAAPRAARMVDVARLAGVSQQTVSRVVNGHTNVAPEIRERVDQAIAQLRYRRNSAARSLATSRSMNLGVLSYALSVHGPALALFGIAEEARRNGYSTSLVSIADVDRASIRAGLDSLVDDGVDAIVVLAPMTAATEVLQRLDTDVPVVRFEQGSPAGSATISIDEALGAQLATRHLLELGHETVHFVGGPDGWMASEARRRGWRTELALAGRAIPAEFPSPDWSAESGYRAGVAIAADRSVTAVLAINDVMALGVMKALDDRGVSVPGDVSVVGFDDRDESAYFQPALTTVRLDFTEVGRRAVGSVLRALRGEASTTIPLIQPELKVRDSTARYDSGA</sequence>
<dbReference type="AlphaFoldDB" id="A0A7W4UZ16"/>
<dbReference type="Pfam" id="PF00356">
    <property type="entry name" value="LacI"/>
    <property type="match status" value="1"/>
</dbReference>
<evidence type="ECO:0000313" key="5">
    <source>
        <dbReference type="EMBL" id="MBB2968893.1"/>
    </source>
</evidence>
<organism evidence="5 6">
    <name type="scientific">Leifsonia aquatica</name>
    <name type="common">Corynebacterium aquaticum</name>
    <dbReference type="NCBI Taxonomy" id="144185"/>
    <lineage>
        <taxon>Bacteria</taxon>
        <taxon>Bacillati</taxon>
        <taxon>Actinomycetota</taxon>
        <taxon>Actinomycetes</taxon>
        <taxon>Micrococcales</taxon>
        <taxon>Microbacteriaceae</taxon>
        <taxon>Leifsonia</taxon>
    </lineage>
</organism>
<dbReference type="PROSITE" id="PS00356">
    <property type="entry name" value="HTH_LACI_1"/>
    <property type="match status" value="1"/>
</dbReference>
<dbReference type="Gene3D" id="1.10.260.40">
    <property type="entry name" value="lambda repressor-like DNA-binding domains"/>
    <property type="match status" value="1"/>
</dbReference>
<protein>
    <submittedName>
        <fullName evidence="5">DNA-binding LacI/PurR family transcriptional regulator</fullName>
    </submittedName>
</protein>
<evidence type="ECO:0000259" key="4">
    <source>
        <dbReference type="PROSITE" id="PS50932"/>
    </source>
</evidence>
<dbReference type="Gene3D" id="3.40.50.2300">
    <property type="match status" value="2"/>
</dbReference>
<dbReference type="SMART" id="SM00354">
    <property type="entry name" value="HTH_LACI"/>
    <property type="match status" value="1"/>
</dbReference>
<evidence type="ECO:0000256" key="2">
    <source>
        <dbReference type="ARBA" id="ARBA00023125"/>
    </source>
</evidence>
<dbReference type="InterPro" id="IPR028082">
    <property type="entry name" value="Peripla_BP_I"/>
</dbReference>
<dbReference type="PANTHER" id="PTHR30146:SF153">
    <property type="entry name" value="LACTOSE OPERON REPRESSOR"/>
    <property type="match status" value="1"/>
</dbReference>
<dbReference type="SUPFAM" id="SSF47413">
    <property type="entry name" value="lambda repressor-like DNA-binding domains"/>
    <property type="match status" value="1"/>
</dbReference>
<evidence type="ECO:0000256" key="1">
    <source>
        <dbReference type="ARBA" id="ARBA00023015"/>
    </source>
</evidence>
<dbReference type="RefSeq" id="WP_248616224.1">
    <property type="nucleotide sequence ID" value="NZ_JACHVP010000004.1"/>
</dbReference>
<name>A0A7W4UZ16_LEIAQ</name>
<keyword evidence="6" id="KW-1185">Reference proteome</keyword>
<dbReference type="CDD" id="cd01392">
    <property type="entry name" value="HTH_LacI"/>
    <property type="match status" value="1"/>
</dbReference>
<dbReference type="InterPro" id="IPR010982">
    <property type="entry name" value="Lambda_DNA-bd_dom_sf"/>
</dbReference>
<dbReference type="SUPFAM" id="SSF53822">
    <property type="entry name" value="Periplasmic binding protein-like I"/>
    <property type="match status" value="1"/>
</dbReference>
<dbReference type="Proteomes" id="UP000538196">
    <property type="component" value="Unassembled WGS sequence"/>
</dbReference>
<dbReference type="Pfam" id="PF13377">
    <property type="entry name" value="Peripla_BP_3"/>
    <property type="match status" value="1"/>
</dbReference>
<dbReference type="InterPro" id="IPR046335">
    <property type="entry name" value="LacI/GalR-like_sensor"/>
</dbReference>
<feature type="domain" description="HTH lacI-type" evidence="4">
    <location>
        <begin position="12"/>
        <end position="66"/>
    </location>
</feature>
<dbReference type="GO" id="GO:0000976">
    <property type="term" value="F:transcription cis-regulatory region binding"/>
    <property type="evidence" value="ECO:0007669"/>
    <property type="project" value="TreeGrafter"/>
</dbReference>
<keyword evidence="3" id="KW-0804">Transcription</keyword>
<evidence type="ECO:0000256" key="3">
    <source>
        <dbReference type="ARBA" id="ARBA00023163"/>
    </source>
</evidence>
<comment type="caution">
    <text evidence="5">The sequence shown here is derived from an EMBL/GenBank/DDBJ whole genome shotgun (WGS) entry which is preliminary data.</text>
</comment>
<dbReference type="InterPro" id="IPR000843">
    <property type="entry name" value="HTH_LacI"/>
</dbReference>
<accession>A0A7W4UZ16</accession>
<keyword evidence="2 5" id="KW-0238">DNA-binding</keyword>
<keyword evidence="1" id="KW-0805">Transcription regulation</keyword>